<organism evidence="1">
    <name type="scientific">marine sediment metagenome</name>
    <dbReference type="NCBI Taxonomy" id="412755"/>
    <lineage>
        <taxon>unclassified sequences</taxon>
        <taxon>metagenomes</taxon>
        <taxon>ecological metagenomes</taxon>
    </lineage>
</organism>
<protein>
    <submittedName>
        <fullName evidence="1">Uncharacterized protein</fullName>
    </submittedName>
</protein>
<comment type="caution">
    <text evidence="1">The sequence shown here is derived from an EMBL/GenBank/DDBJ whole genome shotgun (WGS) entry which is preliminary data.</text>
</comment>
<name>A0A0F9D7A5_9ZZZZ</name>
<accession>A0A0F9D7A5</accession>
<proteinExistence type="predicted"/>
<gene>
    <name evidence="1" type="ORF">LCGC14_2523420</name>
</gene>
<reference evidence="1" key="1">
    <citation type="journal article" date="2015" name="Nature">
        <title>Complex archaea that bridge the gap between prokaryotes and eukaryotes.</title>
        <authorList>
            <person name="Spang A."/>
            <person name="Saw J.H."/>
            <person name="Jorgensen S.L."/>
            <person name="Zaremba-Niedzwiedzka K."/>
            <person name="Martijn J."/>
            <person name="Lind A.E."/>
            <person name="van Eijk R."/>
            <person name="Schleper C."/>
            <person name="Guy L."/>
            <person name="Ettema T.J."/>
        </authorList>
    </citation>
    <scope>NUCLEOTIDE SEQUENCE</scope>
</reference>
<sequence length="117" mass="13121">HLQGLTVECQHFTVDDVVDYVCCDNTGTVPKYPCLHDKYYPVKVVDEVDLNDLLMDAAKRGHCAFEWQPPFIKGDLWEFNMDNRVQLQTEAATPIEAALVALARAEGQPDKVKADGN</sequence>
<evidence type="ECO:0000313" key="1">
    <source>
        <dbReference type="EMBL" id="KKL13676.1"/>
    </source>
</evidence>
<dbReference type="AlphaFoldDB" id="A0A0F9D7A5"/>
<feature type="non-terminal residue" evidence="1">
    <location>
        <position position="1"/>
    </location>
</feature>
<dbReference type="EMBL" id="LAZR01040763">
    <property type="protein sequence ID" value="KKL13676.1"/>
    <property type="molecule type" value="Genomic_DNA"/>
</dbReference>